<dbReference type="GO" id="GO:0005737">
    <property type="term" value="C:cytoplasm"/>
    <property type="evidence" value="ECO:0007669"/>
    <property type="project" value="UniProtKB-SubCell"/>
</dbReference>
<comment type="subcellular location">
    <subcellularLocation>
        <location evidence="1">Cytoplasm</location>
    </subcellularLocation>
</comment>
<dbReference type="InterPro" id="IPR019821">
    <property type="entry name" value="Kinesin_motor_CS"/>
</dbReference>
<dbReference type="Gene3D" id="3.40.850.10">
    <property type="entry name" value="Kinesin motor domain"/>
    <property type="match status" value="1"/>
</dbReference>
<evidence type="ECO:0000256" key="9">
    <source>
        <dbReference type="SAM" id="MobiDB-lite"/>
    </source>
</evidence>
<evidence type="ECO:0000313" key="11">
    <source>
        <dbReference type="EMBL" id="SCU65651.1"/>
    </source>
</evidence>
<evidence type="ECO:0000256" key="4">
    <source>
        <dbReference type="ARBA" id="ARBA00022840"/>
    </source>
</evidence>
<dbReference type="Proteomes" id="UP000195570">
    <property type="component" value="Unassembled WGS sequence"/>
</dbReference>
<dbReference type="InterPro" id="IPR001752">
    <property type="entry name" value="Kinesin_motor_dom"/>
</dbReference>
<keyword evidence="6 7" id="KW-0505">Motor protein</keyword>
<dbReference type="VEuPathDB" id="TriTrypDB:TEOVI_000759000"/>
<dbReference type="SUPFAM" id="SSF52540">
    <property type="entry name" value="P-loop containing nucleoside triphosphate hydrolases"/>
    <property type="match status" value="1"/>
</dbReference>
<keyword evidence="4 6" id="KW-0067">ATP-binding</keyword>
<gene>
    <name evidence="11" type="ORF">TEOVI_000759000</name>
</gene>
<keyword evidence="7" id="KW-0493">Microtubule</keyword>
<dbReference type="InterPro" id="IPR027417">
    <property type="entry name" value="P-loop_NTPase"/>
</dbReference>
<feature type="binding site" evidence="6">
    <location>
        <begin position="78"/>
        <end position="85"/>
    </location>
    <ligand>
        <name>ATP</name>
        <dbReference type="ChEBI" id="CHEBI:30616"/>
    </ligand>
</feature>
<dbReference type="GO" id="GO:0005524">
    <property type="term" value="F:ATP binding"/>
    <property type="evidence" value="ECO:0007669"/>
    <property type="project" value="UniProtKB-UniRule"/>
</dbReference>
<evidence type="ECO:0000256" key="8">
    <source>
        <dbReference type="SAM" id="Coils"/>
    </source>
</evidence>
<dbReference type="GO" id="GO:0003777">
    <property type="term" value="F:microtubule motor activity"/>
    <property type="evidence" value="ECO:0007669"/>
    <property type="project" value="InterPro"/>
</dbReference>
<name>A0A1G4I1R6_TRYEQ</name>
<evidence type="ECO:0000256" key="7">
    <source>
        <dbReference type="RuleBase" id="RU000394"/>
    </source>
</evidence>
<keyword evidence="3 6" id="KW-0547">Nucleotide-binding</keyword>
<dbReference type="PANTHER" id="PTHR47969">
    <property type="entry name" value="CHROMOSOME-ASSOCIATED KINESIN KIF4A-RELATED"/>
    <property type="match status" value="1"/>
</dbReference>
<evidence type="ECO:0000256" key="3">
    <source>
        <dbReference type="ARBA" id="ARBA00022741"/>
    </source>
</evidence>
<keyword evidence="12" id="KW-1185">Reference proteome</keyword>
<dbReference type="GO" id="GO:0007052">
    <property type="term" value="P:mitotic spindle organization"/>
    <property type="evidence" value="ECO:0007669"/>
    <property type="project" value="TreeGrafter"/>
</dbReference>
<dbReference type="PRINTS" id="PR00380">
    <property type="entry name" value="KINESINHEAVY"/>
</dbReference>
<dbReference type="GO" id="GO:0005875">
    <property type="term" value="C:microtubule associated complex"/>
    <property type="evidence" value="ECO:0007669"/>
    <property type="project" value="TreeGrafter"/>
</dbReference>
<dbReference type="RefSeq" id="XP_067077218.1">
    <property type="nucleotide sequence ID" value="XM_067221117.1"/>
</dbReference>
<feature type="coiled-coil region" evidence="8">
    <location>
        <begin position="372"/>
        <end position="399"/>
    </location>
</feature>
<dbReference type="PROSITE" id="PS00411">
    <property type="entry name" value="KINESIN_MOTOR_1"/>
    <property type="match status" value="1"/>
</dbReference>
<comment type="caution">
    <text evidence="11">The sequence shown here is derived from an EMBL/GenBank/DDBJ whole genome shotgun (WGS) entry which is preliminary data.</text>
</comment>
<evidence type="ECO:0000256" key="6">
    <source>
        <dbReference type="PROSITE-ProRule" id="PRU00283"/>
    </source>
</evidence>
<dbReference type="FunFam" id="3.40.850.10:FF:000225">
    <property type="entry name" value="Putative kinesin"/>
    <property type="match status" value="1"/>
</dbReference>
<comment type="similarity">
    <text evidence="6 7">Belongs to the TRAFAC class myosin-kinesin ATPase superfamily. Kinesin family.</text>
</comment>
<feature type="domain" description="Kinesin motor" evidence="10">
    <location>
        <begin position="4"/>
        <end position="326"/>
    </location>
</feature>
<dbReference type="SMART" id="SM00129">
    <property type="entry name" value="KISc"/>
    <property type="match status" value="1"/>
</dbReference>
<accession>A0A1G4I1R6</accession>
<evidence type="ECO:0000256" key="1">
    <source>
        <dbReference type="ARBA" id="ARBA00004496"/>
    </source>
</evidence>
<reference evidence="11" key="1">
    <citation type="submission" date="2016-09" db="EMBL/GenBank/DDBJ databases">
        <authorList>
            <person name="Hebert L."/>
            <person name="Moumen B."/>
        </authorList>
    </citation>
    <scope>NUCLEOTIDE SEQUENCE [LARGE SCALE GENOMIC DNA]</scope>
    <source>
        <strain evidence="11">OVI</strain>
    </source>
</reference>
<dbReference type="PROSITE" id="PS50067">
    <property type="entry name" value="KINESIN_MOTOR_2"/>
    <property type="match status" value="1"/>
</dbReference>
<evidence type="ECO:0000256" key="2">
    <source>
        <dbReference type="ARBA" id="ARBA00022490"/>
    </source>
</evidence>
<dbReference type="GO" id="GO:0008017">
    <property type="term" value="F:microtubule binding"/>
    <property type="evidence" value="ECO:0007669"/>
    <property type="project" value="InterPro"/>
</dbReference>
<dbReference type="InterPro" id="IPR027640">
    <property type="entry name" value="Kinesin-like_fam"/>
</dbReference>
<sequence>MAEKVQVVSRLRPPLRPNSPLSVVPVDEQRLCVANRRVYDVDRVYGTNDSTEYIFYDRVAALVDRFLTGYNATVLAYGQTGSGKTFTMSGLMPLILRYTVERMGGHTKNLSFQCVEVYGEVLRDLLTSDPAGSAKHLHIHEVDSSANNRNGTANNLNANNCGASVVVVGAARVKARNFEEIQEIIDYSSKMRATGATQMNEHSSRSHSIFTIFNHEQQSKLNLVDLAGSERNKKTHNVGQRFRESCAINGGLLALGNVIRALSRNSFSHPEAPQHVPYRSSKLTRLLQDSLGGNSTTLLIACVSADADNTGETVRTMQYSALAARILNEPFLRFEGPAAASLVEVGDDEKRQDEHECQRNDNSAAAGGSTEVIRLRKRVAGLEEHLQRCREELKNDEVAFAQQIKYTKMLLQENEQLKQRISSLEGFVPSPSMTPPATAAAAAAAREMEINSARLRERTALWQQLHKHRRGSPEAVQQKLSGQEPLASHRLRSPLMDACGFAPINEYSGQEYSWEGEKTVISTQSQQQQHLFGTNPALHSTAWNEPAKVVELPENISNINHINDSGSLYYESEKHVTGREEQLNLLAKEALYYQNSNSELRRRLRAVMALYEAQQQEAAMLRHEVEQIRELIDGRCQV</sequence>
<proteinExistence type="inferred from homology"/>
<feature type="compositionally biased region" description="Basic and acidic residues" evidence="9">
    <location>
        <begin position="348"/>
        <end position="359"/>
    </location>
</feature>
<dbReference type="InterPro" id="IPR036961">
    <property type="entry name" value="Kinesin_motor_dom_sf"/>
</dbReference>
<dbReference type="AlphaFoldDB" id="A0A1G4I1R6"/>
<keyword evidence="5 8" id="KW-0175">Coiled coil</keyword>
<protein>
    <recommendedName>
        <fullName evidence="7">Kinesin-like protein</fullName>
    </recommendedName>
</protein>
<dbReference type="EMBL" id="CZPT02000357">
    <property type="protein sequence ID" value="SCU65651.1"/>
    <property type="molecule type" value="Genomic_DNA"/>
</dbReference>
<feature type="coiled-coil region" evidence="8">
    <location>
        <begin position="597"/>
        <end position="631"/>
    </location>
</feature>
<feature type="region of interest" description="Disordered" evidence="9">
    <location>
        <begin position="346"/>
        <end position="368"/>
    </location>
</feature>
<keyword evidence="2" id="KW-0963">Cytoplasm</keyword>
<dbReference type="GeneID" id="92381524"/>
<organism evidence="11 12">
    <name type="scientific">Trypanosoma equiperdum</name>
    <dbReference type="NCBI Taxonomy" id="5694"/>
    <lineage>
        <taxon>Eukaryota</taxon>
        <taxon>Discoba</taxon>
        <taxon>Euglenozoa</taxon>
        <taxon>Kinetoplastea</taxon>
        <taxon>Metakinetoplastina</taxon>
        <taxon>Trypanosomatida</taxon>
        <taxon>Trypanosomatidae</taxon>
        <taxon>Trypanosoma</taxon>
    </lineage>
</organism>
<dbReference type="PANTHER" id="PTHR47969:SF15">
    <property type="entry name" value="CHROMOSOME-ASSOCIATED KINESIN KIF4A-RELATED"/>
    <property type="match status" value="1"/>
</dbReference>
<dbReference type="GO" id="GO:0051231">
    <property type="term" value="P:spindle elongation"/>
    <property type="evidence" value="ECO:0007669"/>
    <property type="project" value="TreeGrafter"/>
</dbReference>
<evidence type="ECO:0000256" key="5">
    <source>
        <dbReference type="ARBA" id="ARBA00023054"/>
    </source>
</evidence>
<dbReference type="Pfam" id="PF00225">
    <property type="entry name" value="Kinesin"/>
    <property type="match status" value="1"/>
</dbReference>
<dbReference type="GO" id="GO:0007018">
    <property type="term" value="P:microtubule-based movement"/>
    <property type="evidence" value="ECO:0007669"/>
    <property type="project" value="InterPro"/>
</dbReference>
<evidence type="ECO:0000259" key="10">
    <source>
        <dbReference type="PROSITE" id="PS50067"/>
    </source>
</evidence>
<evidence type="ECO:0000313" key="12">
    <source>
        <dbReference type="Proteomes" id="UP000195570"/>
    </source>
</evidence>
<dbReference type="GO" id="GO:0005874">
    <property type="term" value="C:microtubule"/>
    <property type="evidence" value="ECO:0007669"/>
    <property type="project" value="UniProtKB-KW"/>
</dbReference>